<dbReference type="PANTHER" id="PTHR22576">
    <property type="entry name" value="MUCOSA ASSOCIATED LYMPHOID TISSUE LYMPHOMA TRANSLOCATION PROTEIN 1/PARACASPASE"/>
    <property type="match status" value="1"/>
</dbReference>
<accession>A0A2A6RLG2</accession>
<dbReference type="AlphaFoldDB" id="A0A2A6RLG2"/>
<organism evidence="2 3">
    <name type="scientific">Candidatus Viridilinea mediisalina</name>
    <dbReference type="NCBI Taxonomy" id="2024553"/>
    <lineage>
        <taxon>Bacteria</taxon>
        <taxon>Bacillati</taxon>
        <taxon>Chloroflexota</taxon>
        <taxon>Chloroflexia</taxon>
        <taxon>Chloroflexales</taxon>
        <taxon>Chloroflexineae</taxon>
        <taxon>Oscillochloridaceae</taxon>
        <taxon>Candidatus Viridilinea</taxon>
    </lineage>
</organism>
<dbReference type="GO" id="GO:0004197">
    <property type="term" value="F:cysteine-type endopeptidase activity"/>
    <property type="evidence" value="ECO:0007669"/>
    <property type="project" value="InterPro"/>
</dbReference>
<keyword evidence="3" id="KW-1185">Reference proteome</keyword>
<evidence type="ECO:0000313" key="3">
    <source>
        <dbReference type="Proteomes" id="UP000220527"/>
    </source>
</evidence>
<dbReference type="RefSeq" id="WP_097643389.1">
    <property type="nucleotide sequence ID" value="NZ_NQWI01000022.1"/>
</dbReference>
<dbReference type="Pfam" id="PF00656">
    <property type="entry name" value="Peptidase_C14"/>
    <property type="match status" value="1"/>
</dbReference>
<name>A0A2A6RLG2_9CHLR</name>
<dbReference type="GO" id="GO:0006508">
    <property type="term" value="P:proteolysis"/>
    <property type="evidence" value="ECO:0007669"/>
    <property type="project" value="InterPro"/>
</dbReference>
<dbReference type="InterPro" id="IPR011600">
    <property type="entry name" value="Pept_C14_caspase"/>
</dbReference>
<dbReference type="Proteomes" id="UP000220527">
    <property type="component" value="Unassembled WGS sequence"/>
</dbReference>
<dbReference type="EMBL" id="NQWI01000022">
    <property type="protein sequence ID" value="PDW03736.1"/>
    <property type="molecule type" value="Genomic_DNA"/>
</dbReference>
<reference evidence="3" key="1">
    <citation type="submission" date="2017-08" db="EMBL/GenBank/DDBJ databases">
        <authorList>
            <person name="Grouzdev D.S."/>
            <person name="Gaisin V.A."/>
            <person name="Rysina M.S."/>
            <person name="Gorlenko V.M."/>
        </authorList>
    </citation>
    <scope>NUCLEOTIDE SEQUENCE [LARGE SCALE GENOMIC DNA]</scope>
    <source>
        <strain evidence="3">Kir15-3F</strain>
    </source>
</reference>
<comment type="caution">
    <text evidence="2">The sequence shown here is derived from an EMBL/GenBank/DDBJ whole genome shotgun (WGS) entry which is preliminary data.</text>
</comment>
<dbReference type="InterPro" id="IPR029030">
    <property type="entry name" value="Caspase-like_dom_sf"/>
</dbReference>
<feature type="domain" description="Peptidase C14 caspase" evidence="1">
    <location>
        <begin position="169"/>
        <end position="419"/>
    </location>
</feature>
<proteinExistence type="predicted"/>
<dbReference type="OrthoDB" id="161433at2"/>
<dbReference type="PANTHER" id="PTHR22576:SF37">
    <property type="entry name" value="MUCOSA-ASSOCIATED LYMPHOID TISSUE LYMPHOMA TRANSLOCATION PROTEIN 1"/>
    <property type="match status" value="1"/>
</dbReference>
<dbReference type="SUPFAM" id="SSF52129">
    <property type="entry name" value="Caspase-like"/>
    <property type="match status" value="1"/>
</dbReference>
<evidence type="ECO:0000259" key="1">
    <source>
        <dbReference type="Pfam" id="PF00656"/>
    </source>
</evidence>
<sequence>MSTLAHQFVARLADDLARNQAHAAQMVTALEQRFAHDRLAAATLLLFASDPASGDLQGRLVQVVQQQLTATELQALLTTLQAATPLVRSRITAADDALIQGSGHRVIAPPGTVDLATSAGQRGRILDSPITIVGAGLPTPPAPSLPPAAPRTPIADPTLSADGIHFSFGHALIIGVGQYRDPGIPNVATTANDARALGNLLRDPQVAAYPDAQVRVLVDAKATRTNILDALSELAQRAVGSTALIFFAGHGEAVDGSYALLPSDADVHRLAATSIDAALFHQLVAEVRSQAKRLVVLLNCCHAGGVGDGLLAVTDGPLSGSAPPAEFYRPLAVGSGQVVISSSRPTQKSGARSQQNPQHTTFGAHLLAALRGGVPGDGPTVGVFELFAALCASVPADARHINYQGAPLRQEPLFYASHLDNNLAVALRPGWQGGTLSNDTLTQVRRLVELELQLESAADGAPPALRAERDGLLAQLLGEA</sequence>
<dbReference type="Gene3D" id="3.40.50.1460">
    <property type="match status" value="1"/>
</dbReference>
<gene>
    <name evidence="2" type="ORF">CJ255_07075</name>
</gene>
<dbReference type="InterPro" id="IPR052039">
    <property type="entry name" value="Caspase-related_regulators"/>
</dbReference>
<evidence type="ECO:0000313" key="2">
    <source>
        <dbReference type="EMBL" id="PDW03736.1"/>
    </source>
</evidence>
<protein>
    <recommendedName>
        <fullName evidence="1">Peptidase C14 caspase domain-containing protein</fullName>
    </recommendedName>
</protein>